<gene>
    <name evidence="15" type="primary">atpE_1</name>
    <name evidence="13" type="synonym">atpE</name>
    <name evidence="15" type="ORF">SPACI_033690</name>
</gene>
<dbReference type="InterPro" id="IPR000454">
    <property type="entry name" value="ATP_synth_F0_csu"/>
</dbReference>
<feature type="transmembrane region" description="Helical" evidence="13">
    <location>
        <begin position="51"/>
        <end position="80"/>
    </location>
</feature>
<keyword evidence="8 13" id="KW-0406">Ion transport</keyword>
<evidence type="ECO:0000256" key="7">
    <source>
        <dbReference type="ARBA" id="ARBA00022989"/>
    </source>
</evidence>
<keyword evidence="6 13" id="KW-0375">Hydrogen ion transport</keyword>
<keyword evidence="16" id="KW-1185">Reference proteome</keyword>
<comment type="function">
    <text evidence="12 13">F(1)F(0) ATP synthase produces ATP from ADP in the presence of a proton or sodium gradient. F-type ATPases consist of two structural domains, F(1) containing the extramembraneous catalytic core and F(0) containing the membrane proton channel, linked together by a central stalk and a peripheral stalk. During catalysis, ATP synthesis in the catalytic domain of F(1) is coupled via a rotary mechanism of the central stalk subunits to proton translocation.</text>
</comment>
<dbReference type="Pfam" id="PF00137">
    <property type="entry name" value="ATP-synt_C"/>
    <property type="match status" value="1"/>
</dbReference>
<evidence type="ECO:0000256" key="11">
    <source>
        <dbReference type="ARBA" id="ARBA00023310"/>
    </source>
</evidence>
<evidence type="ECO:0000256" key="1">
    <source>
        <dbReference type="ARBA" id="ARBA00004141"/>
    </source>
</evidence>
<evidence type="ECO:0000256" key="3">
    <source>
        <dbReference type="ARBA" id="ARBA00022448"/>
    </source>
</evidence>
<name>A0ABZ3J4J8_SPOA4</name>
<dbReference type="InterPro" id="IPR002379">
    <property type="entry name" value="ATPase_proteolipid_c-like_dom"/>
</dbReference>
<dbReference type="Proteomes" id="UP000216052">
    <property type="component" value="Chromosome"/>
</dbReference>
<dbReference type="CDD" id="cd18185">
    <property type="entry name" value="ATP-synt_Fo_c_ATPE"/>
    <property type="match status" value="1"/>
</dbReference>
<feature type="domain" description="V-ATPase proteolipid subunit C-like" evidence="14">
    <location>
        <begin position="14"/>
        <end position="76"/>
    </location>
</feature>
<dbReference type="NCBIfam" id="NF005363">
    <property type="entry name" value="PRK06876.1"/>
    <property type="match status" value="1"/>
</dbReference>
<keyword evidence="11 13" id="KW-0066">ATP synthesis</keyword>
<keyword evidence="13" id="KW-1003">Cell membrane</keyword>
<evidence type="ECO:0000256" key="9">
    <source>
        <dbReference type="ARBA" id="ARBA00023121"/>
    </source>
</evidence>
<comment type="similarity">
    <text evidence="2 13">Belongs to the ATPase C chain family.</text>
</comment>
<keyword evidence="3 13" id="KW-0813">Transport</keyword>
<accession>A0ABZ3J4J8</accession>
<evidence type="ECO:0000256" key="13">
    <source>
        <dbReference type="HAMAP-Rule" id="MF_01396"/>
    </source>
</evidence>
<protein>
    <recommendedName>
        <fullName evidence="13">ATP synthase subunit c</fullName>
    </recommendedName>
    <alternativeName>
        <fullName evidence="13">ATP synthase F(0) sector subunit c</fullName>
    </alternativeName>
    <alternativeName>
        <fullName evidence="13">F-type ATPase subunit c</fullName>
        <shortName evidence="13">F-ATPase subunit c</shortName>
    </alternativeName>
    <alternativeName>
        <fullName evidence="13">Lipid-binding protein</fullName>
    </alternativeName>
</protein>
<sequence>MTMEQALITGGSIIGAAFAVGLASIGAGVGDGTVTGKFVEGISKKPESKSAMMINMLISVGLIESVPIIAVVIALVFIFANPFIK</sequence>
<dbReference type="NCBIfam" id="TIGR01260">
    <property type="entry name" value="ATP_synt_c"/>
    <property type="match status" value="1"/>
</dbReference>
<evidence type="ECO:0000256" key="8">
    <source>
        <dbReference type="ARBA" id="ARBA00023065"/>
    </source>
</evidence>
<comment type="function">
    <text evidence="13">Key component of the F(0) channel; it plays a direct role in translocation across the membrane. A homomeric c-ring of between 10-14 subunits forms the central stalk rotor element with the F(1) delta and epsilon subunits.</text>
</comment>
<evidence type="ECO:0000313" key="16">
    <source>
        <dbReference type="Proteomes" id="UP000216052"/>
    </source>
</evidence>
<feature type="transmembrane region" description="Helical" evidence="13">
    <location>
        <begin position="6"/>
        <end position="30"/>
    </location>
</feature>
<evidence type="ECO:0000256" key="2">
    <source>
        <dbReference type="ARBA" id="ARBA00006704"/>
    </source>
</evidence>
<keyword evidence="5 13" id="KW-0812">Transmembrane</keyword>
<comment type="subcellular location">
    <subcellularLocation>
        <location evidence="13">Cell membrane</location>
        <topology evidence="13">Multi-pass membrane protein</topology>
    </subcellularLocation>
    <subcellularLocation>
        <location evidence="1">Membrane</location>
        <topology evidence="1">Multi-pass membrane protein</topology>
    </subcellularLocation>
</comment>
<dbReference type="PRINTS" id="PR00124">
    <property type="entry name" value="ATPASEC"/>
</dbReference>
<reference evidence="15" key="1">
    <citation type="submission" date="2024-05" db="EMBL/GenBank/DDBJ databases">
        <title>Isolation and characterization of Sporomusa carbonis sp. nov., a carboxydotrophic hydrogenogen in the genus of Sporomusa isolated from a charcoal burning pile.</title>
        <authorList>
            <person name="Boeer T."/>
            <person name="Rosenbaum F."/>
            <person name="Eysell L."/>
            <person name="Mueller V."/>
            <person name="Daniel R."/>
            <person name="Poehlein A."/>
        </authorList>
    </citation>
    <scope>NUCLEOTIDE SEQUENCE [LARGE SCALE GENOMIC DNA]</scope>
    <source>
        <strain evidence="15">DSM 3132</strain>
    </source>
</reference>
<evidence type="ECO:0000256" key="10">
    <source>
        <dbReference type="ARBA" id="ARBA00023136"/>
    </source>
</evidence>
<dbReference type="EMBL" id="CP155571">
    <property type="protein sequence ID" value="XFO73283.1"/>
    <property type="molecule type" value="Genomic_DNA"/>
</dbReference>
<evidence type="ECO:0000259" key="14">
    <source>
        <dbReference type="Pfam" id="PF00137"/>
    </source>
</evidence>
<organism evidence="15 16">
    <name type="scientific">Sporomusa acidovorans (strain ATCC 49682 / DSM 3132 / Mol)</name>
    <dbReference type="NCBI Taxonomy" id="1123286"/>
    <lineage>
        <taxon>Bacteria</taxon>
        <taxon>Bacillati</taxon>
        <taxon>Bacillota</taxon>
        <taxon>Negativicutes</taxon>
        <taxon>Selenomonadales</taxon>
        <taxon>Sporomusaceae</taxon>
        <taxon>Sporomusa</taxon>
    </lineage>
</organism>
<keyword evidence="7 13" id="KW-1133">Transmembrane helix</keyword>
<dbReference type="HAMAP" id="MF_01396">
    <property type="entry name" value="ATP_synth_c_bact"/>
    <property type="match status" value="1"/>
</dbReference>
<evidence type="ECO:0000313" key="15">
    <source>
        <dbReference type="EMBL" id="XFO73283.1"/>
    </source>
</evidence>
<feature type="site" description="Reversibly protonated during proton transport" evidence="13">
    <location>
        <position position="64"/>
    </location>
</feature>
<evidence type="ECO:0000256" key="12">
    <source>
        <dbReference type="ARBA" id="ARBA00025198"/>
    </source>
</evidence>
<dbReference type="InterPro" id="IPR035921">
    <property type="entry name" value="F/V-ATP_Csub_sf"/>
</dbReference>
<evidence type="ECO:0000256" key="5">
    <source>
        <dbReference type="ARBA" id="ARBA00022692"/>
    </source>
</evidence>
<proteinExistence type="inferred from homology"/>
<evidence type="ECO:0000256" key="6">
    <source>
        <dbReference type="ARBA" id="ARBA00022781"/>
    </source>
</evidence>
<dbReference type="InterPro" id="IPR038662">
    <property type="entry name" value="ATP_synth_F0_csu_sf"/>
</dbReference>
<dbReference type="Gene3D" id="1.20.20.10">
    <property type="entry name" value="F1F0 ATP synthase subunit C"/>
    <property type="match status" value="1"/>
</dbReference>
<keyword evidence="10 13" id="KW-0472">Membrane</keyword>
<keyword evidence="4 13" id="KW-0138">CF(0)</keyword>
<dbReference type="InterPro" id="IPR005953">
    <property type="entry name" value="ATP_synth_csu_bac/chlpt"/>
</dbReference>
<dbReference type="SUPFAM" id="SSF81333">
    <property type="entry name" value="F1F0 ATP synthase subunit C"/>
    <property type="match status" value="1"/>
</dbReference>
<keyword evidence="9 13" id="KW-0446">Lipid-binding</keyword>
<evidence type="ECO:0000256" key="4">
    <source>
        <dbReference type="ARBA" id="ARBA00022547"/>
    </source>
</evidence>